<evidence type="ECO:0000313" key="2">
    <source>
        <dbReference type="EMBL" id="SVC88177.1"/>
    </source>
</evidence>
<evidence type="ECO:0000259" key="1">
    <source>
        <dbReference type="PROSITE" id="PS51068"/>
    </source>
</evidence>
<feature type="non-terminal residue" evidence="2">
    <location>
        <position position="1"/>
    </location>
</feature>
<name>A0A382QT96_9ZZZZ</name>
<accession>A0A382QT96</accession>
<dbReference type="GO" id="GO:0008270">
    <property type="term" value="F:zinc ion binding"/>
    <property type="evidence" value="ECO:0007669"/>
    <property type="project" value="InterPro"/>
</dbReference>
<dbReference type="PANTHER" id="PTHR22993:SF9">
    <property type="entry name" value="FORMAMIDOPYRIMIDINE-DNA GLYCOSYLASE"/>
    <property type="match status" value="1"/>
</dbReference>
<dbReference type="Gene3D" id="3.20.190.10">
    <property type="entry name" value="MutM-like, N-terminal"/>
    <property type="match status" value="1"/>
</dbReference>
<gene>
    <name evidence="2" type="ORF">METZ01_LOCUS341031</name>
</gene>
<dbReference type="PANTHER" id="PTHR22993">
    <property type="entry name" value="FORMAMIDOPYRIMIDINE-DNA GLYCOSYLASE"/>
    <property type="match status" value="1"/>
</dbReference>
<dbReference type="PROSITE" id="PS51068">
    <property type="entry name" value="FPG_CAT"/>
    <property type="match status" value="1"/>
</dbReference>
<reference evidence="2" key="1">
    <citation type="submission" date="2018-05" db="EMBL/GenBank/DDBJ databases">
        <authorList>
            <person name="Lanie J.A."/>
            <person name="Ng W.-L."/>
            <person name="Kazmierczak K.M."/>
            <person name="Andrzejewski T.M."/>
            <person name="Davidsen T.M."/>
            <person name="Wayne K.J."/>
            <person name="Tettelin H."/>
            <person name="Glass J.I."/>
            <person name="Rusch D."/>
            <person name="Podicherti R."/>
            <person name="Tsui H.-C.T."/>
            <person name="Winkler M.E."/>
        </authorList>
    </citation>
    <scope>NUCLEOTIDE SEQUENCE</scope>
</reference>
<dbReference type="GO" id="GO:0003906">
    <property type="term" value="F:DNA-(apurinic or apyrimidinic site) endonuclease activity"/>
    <property type="evidence" value="ECO:0007669"/>
    <property type="project" value="InterPro"/>
</dbReference>
<dbReference type="InterPro" id="IPR035937">
    <property type="entry name" value="FPG_N"/>
</dbReference>
<dbReference type="SMART" id="SM00898">
    <property type="entry name" value="Fapy_DNA_glyco"/>
    <property type="match status" value="1"/>
</dbReference>
<dbReference type="EMBL" id="UINC01116435">
    <property type="protein sequence ID" value="SVC88177.1"/>
    <property type="molecule type" value="Genomic_DNA"/>
</dbReference>
<dbReference type="InterPro" id="IPR012319">
    <property type="entry name" value="FPG_cat"/>
</dbReference>
<dbReference type="GO" id="GO:0034039">
    <property type="term" value="F:8-oxo-7,8-dihydroguanine DNA N-glycosylase activity"/>
    <property type="evidence" value="ECO:0007669"/>
    <property type="project" value="TreeGrafter"/>
</dbReference>
<dbReference type="SUPFAM" id="SSF81624">
    <property type="entry name" value="N-terminal domain of MutM-like DNA repair proteins"/>
    <property type="match status" value="1"/>
</dbReference>
<dbReference type="Pfam" id="PF01149">
    <property type="entry name" value="Fapy_DNA_glyco"/>
    <property type="match status" value="1"/>
</dbReference>
<feature type="domain" description="Formamidopyrimidine-DNA glycosylase catalytic" evidence="1">
    <location>
        <begin position="2"/>
        <end position="112"/>
    </location>
</feature>
<dbReference type="AlphaFoldDB" id="A0A382QT96"/>
<feature type="non-terminal residue" evidence="2">
    <location>
        <position position="132"/>
    </location>
</feature>
<proteinExistence type="predicted"/>
<dbReference type="GO" id="GO:0006284">
    <property type="term" value="P:base-excision repair"/>
    <property type="evidence" value="ECO:0007669"/>
    <property type="project" value="InterPro"/>
</dbReference>
<protein>
    <recommendedName>
        <fullName evidence="1">Formamidopyrimidine-DNA glycosylase catalytic domain-containing protein</fullName>
    </recommendedName>
</protein>
<sequence>VPELPEVETIRRQLECEILKRTVVQAGSHESEKFRPARDVEGLRFTALRRRGKYLLAELGNETELVVHLGMTGQLLIENPELDLSVVDQYMRAWWLLDDQRTLVFRDVRRFGRIALVKKGDYSQIPTLLHMG</sequence>
<organism evidence="2">
    <name type="scientific">marine metagenome</name>
    <dbReference type="NCBI Taxonomy" id="408172"/>
    <lineage>
        <taxon>unclassified sequences</taxon>
        <taxon>metagenomes</taxon>
        <taxon>ecological metagenomes</taxon>
    </lineage>
</organism>
<dbReference type="CDD" id="cd08966">
    <property type="entry name" value="EcFpg-like_N"/>
    <property type="match status" value="1"/>
</dbReference>